<keyword evidence="4 9" id="KW-0489">Methyltransferase</keyword>
<dbReference type="InterPro" id="IPR036631">
    <property type="entry name" value="MGMT_N_sf"/>
</dbReference>
<evidence type="ECO:0000256" key="2">
    <source>
        <dbReference type="ARBA" id="ARBA00008711"/>
    </source>
</evidence>
<keyword evidence="6 9" id="KW-0227">DNA damage</keyword>
<dbReference type="Gene3D" id="3.30.160.70">
    <property type="entry name" value="Methylated DNA-protein cysteine methyltransferase domain"/>
    <property type="match status" value="1"/>
</dbReference>
<reference evidence="13" key="1">
    <citation type="submission" date="2016-11" db="EMBL/GenBank/DDBJ databases">
        <authorList>
            <person name="Varghese N."/>
            <person name="Submissions S."/>
        </authorList>
    </citation>
    <scope>NUCLEOTIDE SEQUENCE</scope>
    <source>
        <strain evidence="13">DSM 4029</strain>
    </source>
</reference>
<comment type="function">
    <text evidence="9">Involved in the cellular defense against the biological effects of O6-methylguanine (O6-MeG) and O4-methylthymine (O4-MeT) in DNA. Repairs the methylated nucleobase in DNA by stoichiometrically transferring the methyl group to a cysteine residue in the enzyme. This is a suicide reaction: the enzyme is irreversibly inactivated.</text>
</comment>
<reference evidence="14" key="2">
    <citation type="submission" date="2016-11" db="EMBL/GenBank/DDBJ databases">
        <authorList>
            <person name="Jaros S."/>
            <person name="Januszkiewicz K."/>
            <person name="Wedrychowicz H."/>
        </authorList>
    </citation>
    <scope>NUCLEOTIDE SEQUENCE [LARGE SCALE GENOMIC DNA]</scope>
    <source>
        <strain evidence="14">DSM 4029</strain>
    </source>
</reference>
<dbReference type="Gene3D" id="1.10.10.10">
    <property type="entry name" value="Winged helix-like DNA-binding domain superfamily/Winged helix DNA-binding domain"/>
    <property type="match status" value="1"/>
</dbReference>
<evidence type="ECO:0000256" key="5">
    <source>
        <dbReference type="ARBA" id="ARBA00022679"/>
    </source>
</evidence>
<dbReference type="InterPro" id="IPR008332">
    <property type="entry name" value="MethylG_MeTrfase_N"/>
</dbReference>
<feature type="active site" description="Nucleophile; methyl group acceptor" evidence="9">
    <location>
        <position position="124"/>
    </location>
</feature>
<comment type="caution">
    <text evidence="13">The sequence shown here is derived from an EMBL/GenBank/DDBJ whole genome shotgun (WGS) entry which is preliminary data.</text>
</comment>
<comment type="similarity">
    <text evidence="2 9">Belongs to the MGMT family.</text>
</comment>
<dbReference type="SUPFAM" id="SSF46767">
    <property type="entry name" value="Methylated DNA-protein cysteine methyltransferase, C-terminal domain"/>
    <property type="match status" value="1"/>
</dbReference>
<proteinExistence type="inferred from homology"/>
<name>A0AAQ1MFA0_9FIRM</name>
<evidence type="ECO:0000256" key="8">
    <source>
        <dbReference type="ARBA" id="ARBA00049348"/>
    </source>
</evidence>
<evidence type="ECO:0000256" key="3">
    <source>
        <dbReference type="ARBA" id="ARBA00022490"/>
    </source>
</evidence>
<dbReference type="PANTHER" id="PTHR10815">
    <property type="entry name" value="METHYLATED-DNA--PROTEIN-CYSTEINE METHYLTRANSFERASE"/>
    <property type="match status" value="1"/>
</dbReference>
<dbReference type="InterPro" id="IPR023546">
    <property type="entry name" value="MGMT"/>
</dbReference>
<dbReference type="Pfam" id="PF01035">
    <property type="entry name" value="DNA_binding_1"/>
    <property type="match status" value="1"/>
</dbReference>
<dbReference type="Proteomes" id="UP000474718">
    <property type="component" value="Unassembled WGS sequence"/>
</dbReference>
<dbReference type="RefSeq" id="WP_021660714.1">
    <property type="nucleotide sequence ID" value="NZ_FQVY01000005.1"/>
</dbReference>
<dbReference type="HAMAP" id="MF_00772">
    <property type="entry name" value="OGT"/>
    <property type="match status" value="1"/>
</dbReference>
<keyword evidence="15" id="KW-1185">Reference proteome</keyword>
<reference evidence="12 15" key="3">
    <citation type="journal article" date="2019" name="Nat. Med.">
        <title>A library of human gut bacterial isolates paired with longitudinal multiomics data enables mechanistic microbiome research.</title>
        <authorList>
            <person name="Poyet M."/>
            <person name="Groussin M."/>
            <person name="Gibbons S.M."/>
            <person name="Avila-Pacheco J."/>
            <person name="Jiang X."/>
            <person name="Kearney S.M."/>
            <person name="Perrotta A.R."/>
            <person name="Berdy B."/>
            <person name="Zhao S."/>
            <person name="Lieberman T.D."/>
            <person name="Swanson P.K."/>
            <person name="Smith M."/>
            <person name="Roesemann S."/>
            <person name="Alexander J.E."/>
            <person name="Rich S.A."/>
            <person name="Livny J."/>
            <person name="Vlamakis H."/>
            <person name="Clish C."/>
            <person name="Bullock K."/>
            <person name="Deik A."/>
            <person name="Scott J."/>
            <person name="Pierce K.A."/>
            <person name="Xavier R.J."/>
            <person name="Alm E.J."/>
        </authorList>
    </citation>
    <scope>NUCLEOTIDE SEQUENCE [LARGE SCALE GENOMIC DNA]</scope>
    <source>
        <strain evidence="12 15">BIOML-A2</strain>
    </source>
</reference>
<evidence type="ECO:0000256" key="1">
    <source>
        <dbReference type="ARBA" id="ARBA00001286"/>
    </source>
</evidence>
<dbReference type="PROSITE" id="PS00374">
    <property type="entry name" value="MGMT"/>
    <property type="match status" value="1"/>
</dbReference>
<sequence>MKTICWRESPIGPLGVGEEDGAITLILFAGQQPPEGYREGESPLLEEAWAQLERYFAGELRQFSLPLAPAGTPFQQAVWRALEEIPYGETRSYGEIAGRVGRPKASRAVGAANHRNPIPIVIPCHRVIGAGGTLTGYGGGLDRKRLLLDLERQNRPQKG</sequence>
<dbReference type="EMBL" id="WWVX01000003">
    <property type="protein sequence ID" value="MZL69284.1"/>
    <property type="molecule type" value="Genomic_DNA"/>
</dbReference>
<dbReference type="GO" id="GO:0005737">
    <property type="term" value="C:cytoplasm"/>
    <property type="evidence" value="ECO:0007669"/>
    <property type="project" value="UniProtKB-SubCell"/>
</dbReference>
<dbReference type="SUPFAM" id="SSF53155">
    <property type="entry name" value="Methylated DNA-protein cysteine methyltransferase domain"/>
    <property type="match status" value="1"/>
</dbReference>
<keyword evidence="7 9" id="KW-0234">DNA repair</keyword>
<dbReference type="InterPro" id="IPR036388">
    <property type="entry name" value="WH-like_DNA-bd_sf"/>
</dbReference>
<evidence type="ECO:0000256" key="6">
    <source>
        <dbReference type="ARBA" id="ARBA00022763"/>
    </source>
</evidence>
<comment type="catalytic activity">
    <reaction evidence="1 9">
        <text>a 4-O-methyl-thymidine in DNA + L-cysteinyl-[protein] = a thymidine in DNA + S-methyl-L-cysteinyl-[protein]</text>
        <dbReference type="Rhea" id="RHEA:53428"/>
        <dbReference type="Rhea" id="RHEA-COMP:10131"/>
        <dbReference type="Rhea" id="RHEA-COMP:10132"/>
        <dbReference type="Rhea" id="RHEA-COMP:13555"/>
        <dbReference type="Rhea" id="RHEA-COMP:13556"/>
        <dbReference type="ChEBI" id="CHEBI:29950"/>
        <dbReference type="ChEBI" id="CHEBI:82612"/>
        <dbReference type="ChEBI" id="CHEBI:137386"/>
        <dbReference type="ChEBI" id="CHEBI:137387"/>
        <dbReference type="EC" id="2.1.1.63"/>
    </reaction>
</comment>
<evidence type="ECO:0000313" key="15">
    <source>
        <dbReference type="Proteomes" id="UP000474718"/>
    </source>
</evidence>
<dbReference type="GO" id="GO:0003908">
    <property type="term" value="F:methylated-DNA-[protein]-cysteine S-methyltransferase activity"/>
    <property type="evidence" value="ECO:0007669"/>
    <property type="project" value="UniProtKB-UniRule"/>
</dbReference>
<dbReference type="AlphaFoldDB" id="A0AAQ1MFA0"/>
<dbReference type="Proteomes" id="UP000184089">
    <property type="component" value="Unassembled WGS sequence"/>
</dbReference>
<dbReference type="NCBIfam" id="TIGR00589">
    <property type="entry name" value="ogt"/>
    <property type="match status" value="1"/>
</dbReference>
<dbReference type="EMBL" id="FQVY01000005">
    <property type="protein sequence ID" value="SHG55513.1"/>
    <property type="molecule type" value="Genomic_DNA"/>
</dbReference>
<keyword evidence="5 9" id="KW-0808">Transferase</keyword>
<organism evidence="13 14">
    <name type="scientific">Bittarella massiliensis</name>
    <name type="common">ex Durand et al. 2017</name>
    <dbReference type="NCBI Taxonomy" id="1720313"/>
    <lineage>
        <taxon>Bacteria</taxon>
        <taxon>Bacillati</taxon>
        <taxon>Bacillota</taxon>
        <taxon>Clostridia</taxon>
        <taxon>Eubacteriales</taxon>
        <taxon>Oscillospiraceae</taxon>
        <taxon>Bittarella (ex Durand et al. 2017)</taxon>
    </lineage>
</organism>
<dbReference type="PANTHER" id="PTHR10815:SF5">
    <property type="entry name" value="METHYLATED-DNA--PROTEIN-CYSTEINE METHYLTRANSFERASE"/>
    <property type="match status" value="1"/>
</dbReference>
<evidence type="ECO:0000313" key="12">
    <source>
        <dbReference type="EMBL" id="MZL69284.1"/>
    </source>
</evidence>
<feature type="domain" description="Methylated-DNA-[protein]-cysteine S-methyltransferase DNA binding" evidence="10">
    <location>
        <begin position="73"/>
        <end position="152"/>
    </location>
</feature>
<evidence type="ECO:0000256" key="4">
    <source>
        <dbReference type="ARBA" id="ARBA00022603"/>
    </source>
</evidence>
<dbReference type="EC" id="2.1.1.63" evidence="9"/>
<comment type="miscellaneous">
    <text evidence="9">This enzyme catalyzes only one turnover and therefore is not strictly catalytic. According to one definition, an enzyme is a biocatalyst that acts repeatedly and over many reaction cycles.</text>
</comment>
<feature type="domain" description="Methylguanine DNA methyltransferase ribonuclease-like" evidence="11">
    <location>
        <begin position="8"/>
        <end position="69"/>
    </location>
</feature>
<dbReference type="InterPro" id="IPR036217">
    <property type="entry name" value="MethylDNA_cys_MeTrfase_DNAb"/>
</dbReference>
<dbReference type="Pfam" id="PF02870">
    <property type="entry name" value="Methyltransf_1N"/>
    <property type="match status" value="1"/>
</dbReference>
<evidence type="ECO:0000259" key="10">
    <source>
        <dbReference type="Pfam" id="PF01035"/>
    </source>
</evidence>
<keyword evidence="3 9" id="KW-0963">Cytoplasm</keyword>
<evidence type="ECO:0000313" key="13">
    <source>
        <dbReference type="EMBL" id="SHG55513.1"/>
    </source>
</evidence>
<protein>
    <recommendedName>
        <fullName evidence="9">Methylated-DNA--protein-cysteine methyltransferase</fullName>
        <ecNumber evidence="9">2.1.1.63</ecNumber>
    </recommendedName>
    <alternativeName>
        <fullName evidence="9">6-O-methylguanine-DNA methyltransferase</fullName>
        <shortName evidence="9">MGMT</shortName>
    </alternativeName>
    <alternativeName>
        <fullName evidence="9">O-6-methylguanine-DNA-alkyltransferase</fullName>
    </alternativeName>
</protein>
<comment type="subcellular location">
    <subcellularLocation>
        <location evidence="9">Cytoplasm</location>
    </subcellularLocation>
</comment>
<comment type="catalytic activity">
    <reaction evidence="8 9">
        <text>a 6-O-methyl-2'-deoxyguanosine in DNA + L-cysteinyl-[protein] = S-methyl-L-cysteinyl-[protein] + a 2'-deoxyguanosine in DNA</text>
        <dbReference type="Rhea" id="RHEA:24000"/>
        <dbReference type="Rhea" id="RHEA-COMP:10131"/>
        <dbReference type="Rhea" id="RHEA-COMP:10132"/>
        <dbReference type="Rhea" id="RHEA-COMP:11367"/>
        <dbReference type="Rhea" id="RHEA-COMP:11368"/>
        <dbReference type="ChEBI" id="CHEBI:29950"/>
        <dbReference type="ChEBI" id="CHEBI:82612"/>
        <dbReference type="ChEBI" id="CHEBI:85445"/>
        <dbReference type="ChEBI" id="CHEBI:85448"/>
        <dbReference type="EC" id="2.1.1.63"/>
    </reaction>
</comment>
<evidence type="ECO:0000256" key="9">
    <source>
        <dbReference type="HAMAP-Rule" id="MF_00772"/>
    </source>
</evidence>
<gene>
    <name evidence="12" type="ORF">GT747_05810</name>
    <name evidence="13" type="ORF">SAMN05444424_2676</name>
</gene>
<evidence type="ECO:0000313" key="14">
    <source>
        <dbReference type="Proteomes" id="UP000184089"/>
    </source>
</evidence>
<dbReference type="GO" id="GO:0032259">
    <property type="term" value="P:methylation"/>
    <property type="evidence" value="ECO:0007669"/>
    <property type="project" value="UniProtKB-KW"/>
</dbReference>
<dbReference type="InterPro" id="IPR014048">
    <property type="entry name" value="MethylDNA_cys_MeTrfase_DNA-bd"/>
</dbReference>
<accession>A0AAQ1MFA0</accession>
<evidence type="ECO:0000256" key="7">
    <source>
        <dbReference type="ARBA" id="ARBA00023204"/>
    </source>
</evidence>
<dbReference type="FunFam" id="1.10.10.10:FF:000214">
    <property type="entry name" value="Methylated-DNA--protein-cysteine methyltransferase"/>
    <property type="match status" value="1"/>
</dbReference>
<dbReference type="CDD" id="cd06445">
    <property type="entry name" value="ATase"/>
    <property type="match status" value="1"/>
</dbReference>
<dbReference type="GO" id="GO:0006307">
    <property type="term" value="P:DNA alkylation repair"/>
    <property type="evidence" value="ECO:0007669"/>
    <property type="project" value="UniProtKB-UniRule"/>
</dbReference>
<evidence type="ECO:0000259" key="11">
    <source>
        <dbReference type="Pfam" id="PF02870"/>
    </source>
</evidence>
<dbReference type="InterPro" id="IPR001497">
    <property type="entry name" value="MethylDNA_cys_MeTrfase_AS"/>
</dbReference>